<dbReference type="InterPro" id="IPR037126">
    <property type="entry name" value="PdaC/RsiV-like_sf"/>
</dbReference>
<gene>
    <name evidence="3" type="ordered locus">Cphy_1046</name>
</gene>
<dbReference type="OrthoDB" id="4990at2"/>
<dbReference type="eggNOG" id="ENOG502Z8Z7">
    <property type="taxonomic scope" value="Bacteria"/>
</dbReference>
<evidence type="ECO:0000256" key="1">
    <source>
        <dbReference type="SAM" id="Phobius"/>
    </source>
</evidence>
<dbReference type="Gene3D" id="3.90.640.20">
    <property type="entry name" value="Heat-shock cognate protein, ATPase"/>
    <property type="match status" value="1"/>
</dbReference>
<evidence type="ECO:0000313" key="3">
    <source>
        <dbReference type="EMBL" id="ABX41426.1"/>
    </source>
</evidence>
<organism evidence="3 4">
    <name type="scientific">Lachnoclostridium phytofermentans (strain ATCC 700394 / DSM 18823 / ISDg)</name>
    <name type="common">Clostridium phytofermentans</name>
    <dbReference type="NCBI Taxonomy" id="357809"/>
    <lineage>
        <taxon>Bacteria</taxon>
        <taxon>Bacillati</taxon>
        <taxon>Bacillota</taxon>
        <taxon>Clostridia</taxon>
        <taxon>Lachnospirales</taxon>
        <taxon>Lachnospiraceae</taxon>
    </lineage>
</organism>
<proteinExistence type="predicted"/>
<keyword evidence="1" id="KW-0812">Transmembrane</keyword>
<dbReference type="EMBL" id="CP000885">
    <property type="protein sequence ID" value="ABX41426.1"/>
    <property type="molecule type" value="Genomic_DNA"/>
</dbReference>
<feature type="domain" description="DUF3298" evidence="2">
    <location>
        <begin position="221"/>
        <end position="296"/>
    </location>
</feature>
<dbReference type="Gene3D" id="3.30.565.40">
    <property type="entry name" value="Fervidobacterium nodosum Rt17-B1 like"/>
    <property type="match status" value="1"/>
</dbReference>
<evidence type="ECO:0000313" key="4">
    <source>
        <dbReference type="Proteomes" id="UP000000370"/>
    </source>
</evidence>
<dbReference type="STRING" id="357809.Cphy_1046"/>
<feature type="transmembrane region" description="Helical" evidence="1">
    <location>
        <begin position="49"/>
        <end position="70"/>
    </location>
</feature>
<name>A9KM83_LACP7</name>
<reference evidence="4" key="1">
    <citation type="submission" date="2007-11" db="EMBL/GenBank/DDBJ databases">
        <title>Complete genome sequence of Clostridium phytofermentans ISDg.</title>
        <authorList>
            <person name="Leschine S.B."/>
            <person name="Warnick T.A."/>
            <person name="Blanchard J.L."/>
            <person name="Schnell D.J."/>
            <person name="Petit E.L."/>
            <person name="LaTouf W.G."/>
            <person name="Copeland A."/>
            <person name="Lucas S."/>
            <person name="Lapidus A."/>
            <person name="Barry K."/>
            <person name="Glavina del Rio T."/>
            <person name="Dalin E."/>
            <person name="Tice H."/>
            <person name="Pitluck S."/>
            <person name="Kiss H."/>
            <person name="Brettin T."/>
            <person name="Bruce D."/>
            <person name="Detter J.C."/>
            <person name="Han C."/>
            <person name="Kuske C."/>
            <person name="Schmutz J."/>
            <person name="Larimer F."/>
            <person name="Land M."/>
            <person name="Hauser L."/>
            <person name="Kyrpides N."/>
            <person name="Kim E.A."/>
            <person name="Richardson P."/>
        </authorList>
    </citation>
    <scope>NUCLEOTIDE SEQUENCE [LARGE SCALE GENOMIC DNA]</scope>
    <source>
        <strain evidence="4">ATCC 700394 / DSM 18823 / ISDg</strain>
    </source>
</reference>
<dbReference type="KEGG" id="cpy:Cphy_1046"/>
<accession>A9KM83</accession>
<evidence type="ECO:0000259" key="2">
    <source>
        <dbReference type="Pfam" id="PF11738"/>
    </source>
</evidence>
<sequence length="298" mass="33787">MNHFKISKQKYQRMEVPKELEGRVNQTIANFEAGKSSHSQTKINKKHRFSHSAISSMAAAAAFAILVVGLNTSQVFAMKLGDLPVVGVIAKVLTVREYEKSNEDMTITAQIPEILIDSEKDEVKHAITDINAEIDALVKKHIKLAEENIMEYKEAFLETGGTKEEFAEKDLKADVTYEIKKQTDTMISIVITSDENWTNANQEQFFYNINLVTGNQYTLKDFLGENYITIANDSIKRQIKEREQGKKEIKYFEGEEGFQTIDDTTGFYINQAGNPVIVFARYEIAPGAYGIQEFEIFP</sequence>
<dbReference type="AlphaFoldDB" id="A9KM83"/>
<dbReference type="Pfam" id="PF11738">
    <property type="entry name" value="DUF3298"/>
    <property type="match status" value="1"/>
</dbReference>
<dbReference type="Proteomes" id="UP000000370">
    <property type="component" value="Chromosome"/>
</dbReference>
<keyword evidence="1" id="KW-1133">Transmembrane helix</keyword>
<dbReference type="RefSeq" id="WP_012199072.1">
    <property type="nucleotide sequence ID" value="NC_010001.1"/>
</dbReference>
<dbReference type="HOGENOM" id="CLU_049430_1_0_9"/>
<protein>
    <recommendedName>
        <fullName evidence="2">DUF3298 domain-containing protein</fullName>
    </recommendedName>
</protein>
<dbReference type="InterPro" id="IPR021729">
    <property type="entry name" value="DUF3298"/>
</dbReference>
<keyword evidence="4" id="KW-1185">Reference proteome</keyword>
<keyword evidence="1" id="KW-0472">Membrane</keyword>